<sequence length="81" mass="8681">MSTIKDRLAELLHDDFGIPRAELAANGTFEELDVDSLVLVELALKIKKEWGVLLAEGELEPTHTLDDAAALVGARAKGVAV</sequence>
<feature type="domain" description="Carrier" evidence="1">
    <location>
        <begin position="1"/>
        <end position="76"/>
    </location>
</feature>
<dbReference type="EMBL" id="JAMTCO010000013">
    <property type="protein sequence ID" value="MCP2272611.1"/>
    <property type="molecule type" value="Genomic_DNA"/>
</dbReference>
<dbReference type="Pfam" id="PF00550">
    <property type="entry name" value="PP-binding"/>
    <property type="match status" value="1"/>
</dbReference>
<evidence type="ECO:0000313" key="2">
    <source>
        <dbReference type="EMBL" id="MCP2272611.1"/>
    </source>
</evidence>
<dbReference type="InterPro" id="IPR036736">
    <property type="entry name" value="ACP-like_sf"/>
</dbReference>
<reference evidence="2 3" key="1">
    <citation type="submission" date="2022-06" db="EMBL/GenBank/DDBJ databases">
        <title>Genomic Encyclopedia of Archaeal and Bacterial Type Strains, Phase II (KMG-II): from individual species to whole genera.</title>
        <authorList>
            <person name="Goeker M."/>
        </authorList>
    </citation>
    <scope>NUCLEOTIDE SEQUENCE [LARGE SCALE GENOMIC DNA]</scope>
    <source>
        <strain evidence="2 3">DSM 44255</strain>
    </source>
</reference>
<dbReference type="RefSeq" id="WP_253889535.1">
    <property type="nucleotide sequence ID" value="NZ_BAAAVB010000008.1"/>
</dbReference>
<evidence type="ECO:0000313" key="3">
    <source>
        <dbReference type="Proteomes" id="UP001205185"/>
    </source>
</evidence>
<dbReference type="PROSITE" id="PS50075">
    <property type="entry name" value="CARRIER"/>
    <property type="match status" value="1"/>
</dbReference>
<name>A0ABT1IK75_9PSEU</name>
<gene>
    <name evidence="2" type="ORF">LV75_005137</name>
</gene>
<dbReference type="InterPro" id="IPR009081">
    <property type="entry name" value="PP-bd_ACP"/>
</dbReference>
<dbReference type="SUPFAM" id="SSF47336">
    <property type="entry name" value="ACP-like"/>
    <property type="match status" value="1"/>
</dbReference>
<proteinExistence type="predicted"/>
<accession>A0ABT1IK75</accession>
<protein>
    <submittedName>
        <fullName evidence="2">Acyl carrier protein</fullName>
    </submittedName>
</protein>
<dbReference type="Gene3D" id="1.10.1200.10">
    <property type="entry name" value="ACP-like"/>
    <property type="match status" value="1"/>
</dbReference>
<keyword evidence="3" id="KW-1185">Reference proteome</keyword>
<evidence type="ECO:0000259" key="1">
    <source>
        <dbReference type="PROSITE" id="PS50075"/>
    </source>
</evidence>
<dbReference type="Proteomes" id="UP001205185">
    <property type="component" value="Unassembled WGS sequence"/>
</dbReference>
<organism evidence="2 3">
    <name type="scientific">Actinokineospora diospyrosa</name>
    <dbReference type="NCBI Taxonomy" id="103728"/>
    <lineage>
        <taxon>Bacteria</taxon>
        <taxon>Bacillati</taxon>
        <taxon>Actinomycetota</taxon>
        <taxon>Actinomycetes</taxon>
        <taxon>Pseudonocardiales</taxon>
        <taxon>Pseudonocardiaceae</taxon>
        <taxon>Actinokineospora</taxon>
    </lineage>
</organism>
<comment type="caution">
    <text evidence="2">The sequence shown here is derived from an EMBL/GenBank/DDBJ whole genome shotgun (WGS) entry which is preliminary data.</text>
</comment>